<dbReference type="InParanoid" id="A0A1V9X8F9"/>
<dbReference type="Pfam" id="PF00520">
    <property type="entry name" value="Ion_trans"/>
    <property type="match status" value="1"/>
</dbReference>
<feature type="region of interest" description="Disordered" evidence="7">
    <location>
        <begin position="135"/>
        <end position="170"/>
    </location>
</feature>
<gene>
    <name evidence="10" type="ORF">BIW11_01771</name>
</gene>
<accession>A0A1V9X8F9</accession>
<name>A0A1V9X8F9_9ACAR</name>
<evidence type="ECO:0000256" key="8">
    <source>
        <dbReference type="SAM" id="Phobius"/>
    </source>
</evidence>
<feature type="region of interest" description="Disordered" evidence="7">
    <location>
        <begin position="56"/>
        <end position="99"/>
    </location>
</feature>
<dbReference type="GO" id="GO:0003254">
    <property type="term" value="P:regulation of membrane depolarization"/>
    <property type="evidence" value="ECO:0007669"/>
    <property type="project" value="TreeGrafter"/>
</dbReference>
<feature type="transmembrane region" description="Helical" evidence="8">
    <location>
        <begin position="375"/>
        <end position="396"/>
    </location>
</feature>
<reference evidence="10 11" key="1">
    <citation type="journal article" date="2017" name="Gigascience">
        <title>Draft genome of the honey bee ectoparasitic mite, Tropilaelaps mercedesae, is shaped by the parasitic life history.</title>
        <authorList>
            <person name="Dong X."/>
            <person name="Armstrong S.D."/>
            <person name="Xia D."/>
            <person name="Makepeace B.L."/>
            <person name="Darby A.C."/>
            <person name="Kadowaki T."/>
        </authorList>
    </citation>
    <scope>NUCLEOTIDE SEQUENCE [LARGE SCALE GENOMIC DNA]</scope>
    <source>
        <strain evidence="10">Wuxi-XJTLU</strain>
    </source>
</reference>
<dbReference type="InterPro" id="IPR018488">
    <property type="entry name" value="cNMP-bd_CS"/>
</dbReference>
<dbReference type="Pfam" id="PF00027">
    <property type="entry name" value="cNMP_binding"/>
    <property type="match status" value="1"/>
</dbReference>
<dbReference type="AlphaFoldDB" id="A0A1V9X8F9"/>
<dbReference type="PANTHER" id="PTHR45689:SF5">
    <property type="entry name" value="I[[H]] CHANNEL, ISOFORM E"/>
    <property type="match status" value="1"/>
</dbReference>
<dbReference type="OrthoDB" id="2021138at2759"/>
<feature type="transmembrane region" description="Helical" evidence="8">
    <location>
        <begin position="256"/>
        <end position="277"/>
    </location>
</feature>
<feature type="transmembrane region" description="Helical" evidence="8">
    <location>
        <begin position="334"/>
        <end position="354"/>
    </location>
</feature>
<dbReference type="SUPFAM" id="SSF51206">
    <property type="entry name" value="cAMP-binding domain-like"/>
    <property type="match status" value="1"/>
</dbReference>
<comment type="caution">
    <text evidence="10">The sequence shown here is derived from an EMBL/GenBank/DDBJ whole genome shotgun (WGS) entry which is preliminary data.</text>
</comment>
<evidence type="ECO:0000256" key="7">
    <source>
        <dbReference type="SAM" id="MobiDB-lite"/>
    </source>
</evidence>
<feature type="domain" description="Cyclic nucleotide-binding" evidence="9">
    <location>
        <begin position="521"/>
        <end position="620"/>
    </location>
</feature>
<keyword evidence="2" id="KW-0813">Transport</keyword>
<evidence type="ECO:0000256" key="5">
    <source>
        <dbReference type="ARBA" id="ARBA00023065"/>
    </source>
</evidence>
<comment type="subcellular location">
    <subcellularLocation>
        <location evidence="1">Membrane</location>
        <topology evidence="1">Multi-pass membrane protein</topology>
    </subcellularLocation>
</comment>
<dbReference type="InterPro" id="IPR014710">
    <property type="entry name" value="RmlC-like_jellyroll"/>
</dbReference>
<dbReference type="InterPro" id="IPR018490">
    <property type="entry name" value="cNMP-bd_dom_sf"/>
</dbReference>
<keyword evidence="11" id="KW-1185">Reference proteome</keyword>
<organism evidence="10 11">
    <name type="scientific">Tropilaelaps mercedesae</name>
    <dbReference type="NCBI Taxonomy" id="418985"/>
    <lineage>
        <taxon>Eukaryota</taxon>
        <taxon>Metazoa</taxon>
        <taxon>Ecdysozoa</taxon>
        <taxon>Arthropoda</taxon>
        <taxon>Chelicerata</taxon>
        <taxon>Arachnida</taxon>
        <taxon>Acari</taxon>
        <taxon>Parasitiformes</taxon>
        <taxon>Mesostigmata</taxon>
        <taxon>Gamasina</taxon>
        <taxon>Dermanyssoidea</taxon>
        <taxon>Laelapidae</taxon>
        <taxon>Tropilaelaps</taxon>
    </lineage>
</organism>
<evidence type="ECO:0000313" key="10">
    <source>
        <dbReference type="EMBL" id="OQR69847.1"/>
    </source>
</evidence>
<dbReference type="PROSITE" id="PS50042">
    <property type="entry name" value="CNMP_BINDING_3"/>
    <property type="match status" value="1"/>
</dbReference>
<evidence type="ECO:0000259" key="9">
    <source>
        <dbReference type="PROSITE" id="PS50042"/>
    </source>
</evidence>
<keyword evidence="4 8" id="KW-1133">Transmembrane helix</keyword>
<evidence type="ECO:0000313" key="11">
    <source>
        <dbReference type="Proteomes" id="UP000192247"/>
    </source>
</evidence>
<evidence type="ECO:0000256" key="2">
    <source>
        <dbReference type="ARBA" id="ARBA00022448"/>
    </source>
</evidence>
<dbReference type="Gene3D" id="2.60.120.10">
    <property type="entry name" value="Jelly Rolls"/>
    <property type="match status" value="1"/>
</dbReference>
<dbReference type="GO" id="GO:0005249">
    <property type="term" value="F:voltage-gated potassium channel activity"/>
    <property type="evidence" value="ECO:0007669"/>
    <property type="project" value="TreeGrafter"/>
</dbReference>
<keyword evidence="5" id="KW-0406">Ion transport</keyword>
<keyword evidence="3 8" id="KW-0812">Transmembrane</keyword>
<evidence type="ECO:0000256" key="4">
    <source>
        <dbReference type="ARBA" id="ARBA00022989"/>
    </source>
</evidence>
<dbReference type="FunCoup" id="A0A1V9X8F9">
    <property type="interactions" value="10"/>
</dbReference>
<dbReference type="PROSITE" id="PS00888">
    <property type="entry name" value="CNMP_BINDING_1"/>
    <property type="match status" value="1"/>
</dbReference>
<dbReference type="GO" id="GO:0098855">
    <property type="term" value="C:HCN channel complex"/>
    <property type="evidence" value="ECO:0007669"/>
    <property type="project" value="TreeGrafter"/>
</dbReference>
<sequence>MPLTDSVRLSLPDSKKREDQCYFTVGVHRVHSPPRATFRSLWSANQLAGVAEVDKLATSDEEPPETPASPAANDSDEAFVSGATSPIEPASLQRPPSSPTAIALAKHPIWGAQYNFCRFGIDKPILDSTELARLQEQKPTQPSLKAVSLSDRYETQSPNPSEENSRRKRDIQSQLRSFFLPSKNRKVTLKFNGVNAKQAECGNASDQAHPWVIHLYSPMRRRWDLLMVLLILVTIVEAPLNVAFFPELFEPRELLVLNIVCDIFFTVDIVLNFWTAYHEKGCVLRQIQMRPEKIRETYLKGWFGVDLLSTVPFDYSILPLLQVTTSLVIDHDGVLVHGVKFLALFRVLRIFRLYRYLPRCQKSFYSAQQWMYIRIVNLGVCMVIVAHWNGCIQYLVNYCLGFPPNCWISLSGIKHSPWWEQWSWSFFNAVSQTFGISFGRGTPETLVDMWFTLWGMMQEVEDYMDFRRFPRALRLKVRDYFEQRYRGHVFNEENILATLSDPLKELVMRHNCEETVRSVPFLAKADPAFVNELVTHLKFHFFQPDDVIVSFGTVGSNMFFIQSGRVTVANEDGRIMATLGAGMYFGELSLIVASKRNATVRARTHCSLLELSRENFDQVLKKFPVIENGIKAVAGDIVLNTRKGSGSYAEHNQDTVTSLGTFIGFKEPASP</sequence>
<dbReference type="PANTHER" id="PTHR45689">
    <property type="entry name" value="I[[H]] CHANNEL, ISOFORM E"/>
    <property type="match status" value="1"/>
</dbReference>
<evidence type="ECO:0000256" key="1">
    <source>
        <dbReference type="ARBA" id="ARBA00004141"/>
    </source>
</evidence>
<feature type="transmembrane region" description="Helical" evidence="8">
    <location>
        <begin position="298"/>
        <end position="322"/>
    </location>
</feature>
<dbReference type="InterPro" id="IPR000595">
    <property type="entry name" value="cNMP-bd_dom"/>
</dbReference>
<dbReference type="InterPro" id="IPR051413">
    <property type="entry name" value="K/Na_HCN_channel"/>
</dbReference>
<dbReference type="SUPFAM" id="SSF81324">
    <property type="entry name" value="Voltage-gated potassium channels"/>
    <property type="match status" value="1"/>
</dbReference>
<dbReference type="GO" id="GO:0035725">
    <property type="term" value="P:sodium ion transmembrane transport"/>
    <property type="evidence" value="ECO:0007669"/>
    <property type="project" value="TreeGrafter"/>
</dbReference>
<dbReference type="InterPro" id="IPR005821">
    <property type="entry name" value="Ion_trans_dom"/>
</dbReference>
<evidence type="ECO:0000256" key="3">
    <source>
        <dbReference type="ARBA" id="ARBA00022692"/>
    </source>
</evidence>
<feature type="transmembrane region" description="Helical" evidence="8">
    <location>
        <begin position="225"/>
        <end position="244"/>
    </location>
</feature>
<protein>
    <submittedName>
        <fullName evidence="10">Potassium/sodium hyperpolarization-activated cyclic nucleotide-gated channel 4-like</fullName>
    </submittedName>
</protein>
<dbReference type="CDD" id="cd00038">
    <property type="entry name" value="CAP_ED"/>
    <property type="match status" value="1"/>
</dbReference>
<keyword evidence="6 8" id="KW-0472">Membrane</keyword>
<proteinExistence type="predicted"/>
<dbReference type="Gene3D" id="1.10.287.70">
    <property type="match status" value="1"/>
</dbReference>
<dbReference type="Proteomes" id="UP000192247">
    <property type="component" value="Unassembled WGS sequence"/>
</dbReference>
<evidence type="ECO:0000256" key="6">
    <source>
        <dbReference type="ARBA" id="ARBA00023136"/>
    </source>
</evidence>
<dbReference type="SMART" id="SM00100">
    <property type="entry name" value="cNMP"/>
    <property type="match status" value="1"/>
</dbReference>
<dbReference type="Gene3D" id="1.10.287.630">
    <property type="entry name" value="Helix hairpin bin"/>
    <property type="match status" value="1"/>
</dbReference>
<dbReference type="EMBL" id="MNPL01019595">
    <property type="protein sequence ID" value="OQR69847.1"/>
    <property type="molecule type" value="Genomic_DNA"/>
</dbReference>